<organism evidence="1 2">
    <name type="scientific">Streptococcus suis</name>
    <dbReference type="NCBI Taxonomy" id="1307"/>
    <lineage>
        <taxon>Bacteria</taxon>
        <taxon>Bacillati</taxon>
        <taxon>Bacillota</taxon>
        <taxon>Bacilli</taxon>
        <taxon>Lactobacillales</taxon>
        <taxon>Streptococcaceae</taxon>
        <taxon>Streptococcus</taxon>
    </lineage>
</organism>
<protein>
    <submittedName>
        <fullName evidence="1">Phage protein</fullName>
    </submittedName>
</protein>
<reference evidence="1 2" key="1">
    <citation type="submission" date="2016-02" db="EMBL/GenBank/DDBJ databases">
        <authorList>
            <consortium name="Pathogen Informatics"/>
        </authorList>
    </citation>
    <scope>NUCLEOTIDE SEQUENCE [LARGE SCALE GENOMIC DNA]</scope>
    <source>
        <strain evidence="1 2">LOLA-SS005</strain>
    </source>
</reference>
<proteinExistence type="predicted"/>
<comment type="caution">
    <text evidence="1">The sequence shown here is derived from an EMBL/GenBank/DDBJ whole genome shotgun (WGS) entry which is preliminary data.</text>
</comment>
<name>A0A123TUX0_STRSU</name>
<evidence type="ECO:0000313" key="2">
    <source>
        <dbReference type="Proteomes" id="UP000075041"/>
    </source>
</evidence>
<dbReference type="Proteomes" id="UP000075041">
    <property type="component" value="Unassembled WGS sequence"/>
</dbReference>
<dbReference type="RefSeq" id="WP_023371134.1">
    <property type="nucleotide sequence ID" value="NZ_CECR01000012.1"/>
</dbReference>
<accession>A0A123TUX0</accession>
<dbReference type="AlphaFoldDB" id="A0A123TUX0"/>
<gene>
    <name evidence="1" type="ORF">ERS132356_00066</name>
</gene>
<dbReference type="EMBL" id="FIFJ01000001">
    <property type="protein sequence ID" value="CYT64009.1"/>
    <property type="molecule type" value="Genomic_DNA"/>
</dbReference>
<evidence type="ECO:0000313" key="1">
    <source>
        <dbReference type="EMBL" id="CYT64009.1"/>
    </source>
</evidence>
<sequence>MNKRIKKKRELENKLAECLTRVHVLMSDVTEQNRKIVEQAKEIIELRSIIERNAQATNSRFDKIEKQVANSNTKKSWFSRK</sequence>